<protein>
    <submittedName>
        <fullName evidence="2">Uncharacterized protein</fullName>
    </submittedName>
</protein>
<sequence length="66" mass="7041">MSTGAQIKADSVITGECGNVMDTRLKKFETANKKPQMRGRPPHTVPCNSWNTVPAPSMSGSIPVIA</sequence>
<feature type="compositionally biased region" description="Polar residues" evidence="1">
    <location>
        <begin position="46"/>
        <end position="60"/>
    </location>
</feature>
<proteinExistence type="predicted"/>
<evidence type="ECO:0000256" key="1">
    <source>
        <dbReference type="SAM" id="MobiDB-lite"/>
    </source>
</evidence>
<accession>A0A366WXE9</accession>
<comment type="caution">
    <text evidence="2">The sequence shown here is derived from an EMBL/GenBank/DDBJ whole genome shotgun (WGS) entry which is preliminary data.</text>
</comment>
<feature type="region of interest" description="Disordered" evidence="1">
    <location>
        <begin position="33"/>
        <end position="66"/>
    </location>
</feature>
<dbReference type="Proteomes" id="UP000252706">
    <property type="component" value="Unassembled WGS sequence"/>
</dbReference>
<dbReference type="AlphaFoldDB" id="A0A366WXE9"/>
<gene>
    <name evidence="2" type="ORF">DS909_16325</name>
</gene>
<dbReference type="EMBL" id="QOCE01000038">
    <property type="protein sequence ID" value="RBW52802.1"/>
    <property type="molecule type" value="Genomic_DNA"/>
</dbReference>
<evidence type="ECO:0000313" key="3">
    <source>
        <dbReference type="Proteomes" id="UP000252706"/>
    </source>
</evidence>
<evidence type="ECO:0000313" key="2">
    <source>
        <dbReference type="EMBL" id="RBW52802.1"/>
    </source>
</evidence>
<organism evidence="2 3">
    <name type="scientific">Phaeobacter gallaeciensis</name>
    <dbReference type="NCBI Taxonomy" id="60890"/>
    <lineage>
        <taxon>Bacteria</taxon>
        <taxon>Pseudomonadati</taxon>
        <taxon>Pseudomonadota</taxon>
        <taxon>Alphaproteobacteria</taxon>
        <taxon>Rhodobacterales</taxon>
        <taxon>Roseobacteraceae</taxon>
        <taxon>Phaeobacter</taxon>
    </lineage>
</organism>
<name>A0A366WXE9_9RHOB</name>
<reference evidence="2 3" key="1">
    <citation type="submission" date="2018-07" db="EMBL/GenBank/DDBJ databases">
        <title>Modular assembly of carbohydrate-degrading microbial communities in the ocean.</title>
        <authorList>
            <person name="Enke T.N."/>
            <person name="Datta M.S."/>
            <person name="Schwartzman J.A."/>
            <person name="Cermak N."/>
            <person name="Schmitz D.A."/>
            <person name="Barrere J."/>
            <person name="Cordero O.X."/>
        </authorList>
    </citation>
    <scope>NUCLEOTIDE SEQUENCE [LARGE SCALE GENOMIC DNA]</scope>
    <source>
        <strain evidence="2 3">C3M10</strain>
    </source>
</reference>